<protein>
    <submittedName>
        <fullName evidence="1">Uncharacterized protein</fullName>
    </submittedName>
</protein>
<accession>X1P7X3</accession>
<reference evidence="1" key="1">
    <citation type="journal article" date="2014" name="Front. Microbiol.">
        <title>High frequency of phylogenetically diverse reductive dehalogenase-homologous genes in deep subseafloor sedimentary metagenomes.</title>
        <authorList>
            <person name="Kawai M."/>
            <person name="Futagami T."/>
            <person name="Toyoda A."/>
            <person name="Takaki Y."/>
            <person name="Nishi S."/>
            <person name="Hori S."/>
            <person name="Arai W."/>
            <person name="Tsubouchi T."/>
            <person name="Morono Y."/>
            <person name="Uchiyama I."/>
            <person name="Ito T."/>
            <person name="Fujiyama A."/>
            <person name="Inagaki F."/>
            <person name="Takami H."/>
        </authorList>
    </citation>
    <scope>NUCLEOTIDE SEQUENCE</scope>
    <source>
        <strain evidence="1">Expedition CK06-06</strain>
    </source>
</reference>
<organism evidence="1">
    <name type="scientific">marine sediment metagenome</name>
    <dbReference type="NCBI Taxonomy" id="412755"/>
    <lineage>
        <taxon>unclassified sequences</taxon>
        <taxon>metagenomes</taxon>
        <taxon>ecological metagenomes</taxon>
    </lineage>
</organism>
<feature type="non-terminal residue" evidence="1">
    <location>
        <position position="1"/>
    </location>
</feature>
<dbReference type="AlphaFoldDB" id="X1P7X3"/>
<comment type="caution">
    <text evidence="1">The sequence shown here is derived from an EMBL/GenBank/DDBJ whole genome shotgun (WGS) entry which is preliminary data.</text>
</comment>
<gene>
    <name evidence="1" type="ORF">S06H3_44315</name>
</gene>
<sequence length="41" mass="5012">HDVRTYDVTTGEYKHFYRGQFVEWYEIVNLSLDYAGARVRR</sequence>
<evidence type="ECO:0000313" key="1">
    <source>
        <dbReference type="EMBL" id="GAI38546.1"/>
    </source>
</evidence>
<name>X1P7X3_9ZZZZ</name>
<proteinExistence type="predicted"/>
<dbReference type="EMBL" id="BARV01027547">
    <property type="protein sequence ID" value="GAI38546.1"/>
    <property type="molecule type" value="Genomic_DNA"/>
</dbReference>